<dbReference type="RefSeq" id="XP_007313462.1">
    <property type="nucleotide sequence ID" value="XM_007313400.1"/>
</dbReference>
<organism>
    <name type="scientific">Serpula lacrymans var. lacrymans (strain S7.9)</name>
    <name type="common">Dry rot fungus</name>
    <dbReference type="NCBI Taxonomy" id="578457"/>
    <lineage>
        <taxon>Eukaryota</taxon>
        <taxon>Fungi</taxon>
        <taxon>Dikarya</taxon>
        <taxon>Basidiomycota</taxon>
        <taxon>Agaricomycotina</taxon>
        <taxon>Agaricomycetes</taxon>
        <taxon>Agaricomycetidae</taxon>
        <taxon>Boletales</taxon>
        <taxon>Coniophorineae</taxon>
        <taxon>Serpulaceae</taxon>
        <taxon>Serpula</taxon>
    </lineage>
</organism>
<dbReference type="GeneID" id="18810090"/>
<evidence type="ECO:0000313" key="1">
    <source>
        <dbReference type="EMBL" id="EGO29220.1"/>
    </source>
</evidence>
<dbReference type="EMBL" id="GL945429">
    <property type="protein sequence ID" value="EGO29220.1"/>
    <property type="molecule type" value="Genomic_DNA"/>
</dbReference>
<reference evidence="1" key="1">
    <citation type="submission" date="2011-04" db="EMBL/GenBank/DDBJ databases">
        <title>Evolution of plant cell wall degrading machinery underlies the functional diversity of forest fungi.</title>
        <authorList>
            <consortium name="US DOE Joint Genome Institute (JGI-PGF)"/>
            <person name="Eastwood D.C."/>
            <person name="Floudas D."/>
            <person name="Binder M."/>
            <person name="Majcherczyk A."/>
            <person name="Schneider P."/>
            <person name="Aerts A."/>
            <person name="Asiegbu F.O."/>
            <person name="Baker S.E."/>
            <person name="Barry K."/>
            <person name="Bendiksby M."/>
            <person name="Blumentritt M."/>
            <person name="Coutinho P.M."/>
            <person name="Cullen D."/>
            <person name="Cullen D."/>
            <person name="Gathman A."/>
            <person name="Goodell B."/>
            <person name="Henrissat B."/>
            <person name="Ihrmark K."/>
            <person name="Kauserud H."/>
            <person name="Kohler A."/>
            <person name="LaButti K."/>
            <person name="Lapidus A."/>
            <person name="Lavin J.L."/>
            <person name="Lee Y.-H."/>
            <person name="Lindquist E."/>
            <person name="Lilly W."/>
            <person name="Lucas S."/>
            <person name="Morin E."/>
            <person name="Murat C."/>
            <person name="Oguiza J.A."/>
            <person name="Park J."/>
            <person name="Pisabarro A.G."/>
            <person name="Riley R."/>
            <person name="Rosling A."/>
            <person name="Salamov A."/>
            <person name="Schmidt O."/>
            <person name="Schmutz J."/>
            <person name="Skrede I."/>
            <person name="Stenlid J."/>
            <person name="Wiebenga A."/>
            <person name="Xie X."/>
            <person name="Kues U."/>
            <person name="Hibbett D.S."/>
            <person name="Hoffmeister D."/>
            <person name="Hogberg N."/>
            <person name="Martin F."/>
            <person name="Grigoriev I.V."/>
            <person name="Watkinson S.C."/>
        </authorList>
    </citation>
    <scope>NUCLEOTIDE SEQUENCE</scope>
    <source>
        <strain evidence="1">S7.9</strain>
    </source>
</reference>
<name>F8NHQ6_SERL9</name>
<sequence length="66" mass="7623">MDGGLSLVDDEEQTCTHICKYMYAHISVFCELASNAKFTSWYNMELIDAEMNSSFKNSCHGINWKY</sequence>
<gene>
    <name evidence="1" type="ORF">SERLADRAFT_365240</name>
</gene>
<protein>
    <submittedName>
        <fullName evidence="1">Uncharacterized protein</fullName>
    </submittedName>
</protein>
<dbReference type="KEGG" id="sla:SERLADRAFT_365240"/>
<dbReference type="Proteomes" id="UP000008064">
    <property type="component" value="Unassembled WGS sequence"/>
</dbReference>
<accession>F8NHQ6</accession>
<proteinExistence type="predicted"/>
<dbReference type="HOGENOM" id="CLU_2832742_0_0_1"/>
<dbReference type="AlphaFoldDB" id="F8NHQ6"/>